<proteinExistence type="predicted"/>
<organism evidence="1">
    <name type="scientific">viral metagenome</name>
    <dbReference type="NCBI Taxonomy" id="1070528"/>
    <lineage>
        <taxon>unclassified sequences</taxon>
        <taxon>metagenomes</taxon>
        <taxon>organismal metagenomes</taxon>
    </lineage>
</organism>
<evidence type="ECO:0000313" key="1">
    <source>
        <dbReference type="EMBL" id="QHT29365.1"/>
    </source>
</evidence>
<dbReference type="EMBL" id="MN738876">
    <property type="protein sequence ID" value="QHT29365.1"/>
    <property type="molecule type" value="Genomic_DNA"/>
</dbReference>
<accession>A0A6C0EPX6</accession>
<reference evidence="1" key="1">
    <citation type="journal article" date="2020" name="Nature">
        <title>Giant virus diversity and host interactions through global metagenomics.</title>
        <authorList>
            <person name="Schulz F."/>
            <person name="Roux S."/>
            <person name="Paez-Espino D."/>
            <person name="Jungbluth S."/>
            <person name="Walsh D.A."/>
            <person name="Denef V.J."/>
            <person name="McMahon K.D."/>
            <person name="Konstantinidis K.T."/>
            <person name="Eloe-Fadrosh E.A."/>
            <person name="Kyrpides N.C."/>
            <person name="Woyke T."/>
        </authorList>
    </citation>
    <scope>NUCLEOTIDE SEQUENCE</scope>
    <source>
        <strain evidence="1">GVMAG-M-3300005589-24</strain>
    </source>
</reference>
<dbReference type="AlphaFoldDB" id="A0A6C0EPX6"/>
<name>A0A6C0EPX6_9ZZZZ</name>
<sequence>MALQSGYWCFRCCCNCDDEEERQPILRIGPRRLPPGQKLNYAKVRDKAETDCRNLHNNKGTYWKKVPNEQKRRWILNQAEFTEEFPIREHIAKTWFP</sequence>
<protein>
    <submittedName>
        <fullName evidence="1">Uncharacterized protein</fullName>
    </submittedName>
</protein>